<evidence type="ECO:0000313" key="12">
    <source>
        <dbReference type="Proteomes" id="UP000238217"/>
    </source>
</evidence>
<feature type="transmembrane region" description="Helical" evidence="10">
    <location>
        <begin position="426"/>
        <end position="448"/>
    </location>
</feature>
<dbReference type="InterPro" id="IPR038377">
    <property type="entry name" value="Na/Glc_symporter_sf"/>
</dbReference>
<reference evidence="11 12" key="1">
    <citation type="submission" date="2018-03" db="EMBL/GenBank/DDBJ databases">
        <title>Comparative analysis of microorganisms from saline springs in Andes Mountain Range, Colombia.</title>
        <authorList>
            <person name="Rubin E."/>
        </authorList>
    </citation>
    <scope>NUCLEOTIDE SEQUENCE [LARGE SCALE GENOMIC DNA]</scope>
    <source>
        <strain evidence="11 12">CG 35</strain>
    </source>
</reference>
<evidence type="ECO:0000256" key="1">
    <source>
        <dbReference type="ARBA" id="ARBA00004651"/>
    </source>
</evidence>
<dbReference type="InterPro" id="IPR001734">
    <property type="entry name" value="Na/solute_symporter"/>
</dbReference>
<dbReference type="OrthoDB" id="9764416at2"/>
<evidence type="ECO:0000256" key="8">
    <source>
        <dbReference type="ARBA" id="ARBA00023136"/>
    </source>
</evidence>
<feature type="transmembrane region" description="Helical" evidence="10">
    <location>
        <begin position="237"/>
        <end position="258"/>
    </location>
</feature>
<feature type="transmembrane region" description="Helical" evidence="10">
    <location>
        <begin position="270"/>
        <end position="295"/>
    </location>
</feature>
<dbReference type="RefSeq" id="WP_106122960.1">
    <property type="nucleotide sequence ID" value="NZ_PVTY01000008.1"/>
</dbReference>
<evidence type="ECO:0000256" key="3">
    <source>
        <dbReference type="ARBA" id="ARBA00022448"/>
    </source>
</evidence>
<organism evidence="11 12">
    <name type="scientific">Nesterenkonia sandarakina</name>
    <dbReference type="NCBI Taxonomy" id="272918"/>
    <lineage>
        <taxon>Bacteria</taxon>
        <taxon>Bacillati</taxon>
        <taxon>Actinomycetota</taxon>
        <taxon>Actinomycetes</taxon>
        <taxon>Micrococcales</taxon>
        <taxon>Micrococcaceae</taxon>
        <taxon>Nesterenkonia</taxon>
    </lineage>
</organism>
<feature type="transmembrane region" description="Helical" evidence="10">
    <location>
        <begin position="183"/>
        <end position="204"/>
    </location>
</feature>
<feature type="transmembrane region" description="Helical" evidence="10">
    <location>
        <begin position="6"/>
        <end position="23"/>
    </location>
</feature>
<name>A0A2T0YKE3_9MICC</name>
<evidence type="ECO:0000256" key="10">
    <source>
        <dbReference type="SAM" id="Phobius"/>
    </source>
</evidence>
<feature type="transmembrane region" description="Helical" evidence="10">
    <location>
        <begin position="371"/>
        <end position="388"/>
    </location>
</feature>
<evidence type="ECO:0000256" key="4">
    <source>
        <dbReference type="ARBA" id="ARBA00022475"/>
    </source>
</evidence>
<keyword evidence="7 10" id="KW-1133">Transmembrane helix</keyword>
<dbReference type="PANTHER" id="PTHR48086">
    <property type="entry name" value="SODIUM/PROLINE SYMPORTER-RELATED"/>
    <property type="match status" value="1"/>
</dbReference>
<feature type="transmembrane region" description="Helical" evidence="10">
    <location>
        <begin position="117"/>
        <end position="133"/>
    </location>
</feature>
<feature type="transmembrane region" description="Helical" evidence="10">
    <location>
        <begin position="153"/>
        <end position="171"/>
    </location>
</feature>
<dbReference type="Gene3D" id="1.20.1730.10">
    <property type="entry name" value="Sodium/glucose cotransporter"/>
    <property type="match status" value="1"/>
</dbReference>
<evidence type="ECO:0000256" key="9">
    <source>
        <dbReference type="RuleBase" id="RU362091"/>
    </source>
</evidence>
<accession>A0A2T0YKE3</accession>
<dbReference type="PANTHER" id="PTHR48086:SF6">
    <property type="entry name" value="CATION_ACETATE SYMPORTER ACTP"/>
    <property type="match status" value="1"/>
</dbReference>
<comment type="subcellular location">
    <subcellularLocation>
        <location evidence="1">Cell membrane</location>
        <topology evidence="1">Multi-pass membrane protein</topology>
    </subcellularLocation>
</comment>
<dbReference type="Proteomes" id="UP000238217">
    <property type="component" value="Unassembled WGS sequence"/>
</dbReference>
<feature type="transmembrane region" description="Helical" evidence="10">
    <location>
        <begin position="75"/>
        <end position="96"/>
    </location>
</feature>
<keyword evidence="12" id="KW-1185">Reference proteome</keyword>
<dbReference type="InterPro" id="IPR050277">
    <property type="entry name" value="Sodium:Solute_Symporter"/>
</dbReference>
<evidence type="ECO:0000313" key="11">
    <source>
        <dbReference type="EMBL" id="PRZ15671.1"/>
    </source>
</evidence>
<dbReference type="PROSITE" id="PS50283">
    <property type="entry name" value="NA_SOLUT_SYMP_3"/>
    <property type="match status" value="1"/>
</dbReference>
<dbReference type="AlphaFoldDB" id="A0A2T0YKE3"/>
<evidence type="ECO:0000256" key="7">
    <source>
        <dbReference type="ARBA" id="ARBA00022989"/>
    </source>
</evidence>
<keyword evidence="4" id="KW-1003">Cell membrane</keyword>
<feature type="transmembrane region" description="Helical" evidence="10">
    <location>
        <begin position="460"/>
        <end position="479"/>
    </location>
</feature>
<protein>
    <submittedName>
        <fullName evidence="11">Na+(H+)/acetate symporter ActP</fullName>
    </submittedName>
</protein>
<dbReference type="GO" id="GO:0006847">
    <property type="term" value="P:plasma membrane acetate transport"/>
    <property type="evidence" value="ECO:0007669"/>
    <property type="project" value="TreeGrafter"/>
</dbReference>
<feature type="transmembrane region" description="Helical" evidence="10">
    <location>
        <begin position="331"/>
        <end position="359"/>
    </location>
</feature>
<comment type="caution">
    <text evidence="11">The sequence shown here is derived from an EMBL/GenBank/DDBJ whole genome shotgun (WGS) entry which is preliminary data.</text>
</comment>
<dbReference type="GO" id="GO:0005886">
    <property type="term" value="C:plasma membrane"/>
    <property type="evidence" value="ECO:0007669"/>
    <property type="project" value="UniProtKB-SubCell"/>
</dbReference>
<dbReference type="GO" id="GO:0015123">
    <property type="term" value="F:acetate transmembrane transporter activity"/>
    <property type="evidence" value="ECO:0007669"/>
    <property type="project" value="TreeGrafter"/>
</dbReference>
<keyword evidence="8 10" id="KW-0472">Membrane</keyword>
<sequence>MTGEQLTVLAAVALVCAVTLLLGSPGFSRSTGDFFVASRRVPPWMNASAIAGEFLSAASFLGVAGLILAHGTYGLWFPVGYTAGFLIVLLFMAAPLRRSGAYTIPDFVVLRFRSATMRRMTVIVVVAAGWLYIVPQLHGASIALSATGGAPGWVGPMLVALVVLFVVLTGGMRSVTLAQAVQYWIKLTALLVPTVFILLQVGFWDRLELPEFNGAWSAGLAALDGSGDQWGEFSRSLSVLVALMMGTLGLPHVLVRFYTNPDGVAARRTITFLLGLLMLFYLLPVVLGVVARMVWGTTTAAGALAGTGGLSHDTAILRLPSAVFDGLASDVLTALIAGGAFAAFLSTTSGLVVSVSGVLSQEFFSGTVRGFRLGALLAIAVPLVVGSATSELALAGAVAMVFTFTAAALAPVMLLGVWWRGLTAQGAFWGMAVGAVSSLAAQVLGLVLGEGPVQDGPLQLLVSPALWCVPLAFAVTVLVSRFGSEQPPSHADAVMERLHTPEVAALRPGR</sequence>
<evidence type="ECO:0000256" key="2">
    <source>
        <dbReference type="ARBA" id="ARBA00006434"/>
    </source>
</evidence>
<feature type="transmembrane region" description="Helical" evidence="10">
    <location>
        <begin position="44"/>
        <end position="69"/>
    </location>
</feature>
<dbReference type="EMBL" id="PVTY01000008">
    <property type="protein sequence ID" value="PRZ15671.1"/>
    <property type="molecule type" value="Genomic_DNA"/>
</dbReference>
<comment type="similarity">
    <text evidence="2 9">Belongs to the sodium:solute symporter (SSF) (TC 2.A.21) family.</text>
</comment>
<keyword evidence="3" id="KW-0813">Transport</keyword>
<evidence type="ECO:0000256" key="5">
    <source>
        <dbReference type="ARBA" id="ARBA00022692"/>
    </source>
</evidence>
<dbReference type="Pfam" id="PF00474">
    <property type="entry name" value="SSF"/>
    <property type="match status" value="1"/>
</dbReference>
<keyword evidence="6" id="KW-0769">Symport</keyword>
<dbReference type="CDD" id="cd11480">
    <property type="entry name" value="SLC5sbd_u4"/>
    <property type="match status" value="1"/>
</dbReference>
<gene>
    <name evidence="11" type="ORF">BCL67_108132</name>
</gene>
<dbReference type="GO" id="GO:0015293">
    <property type="term" value="F:symporter activity"/>
    <property type="evidence" value="ECO:0007669"/>
    <property type="project" value="UniProtKB-KW"/>
</dbReference>
<keyword evidence="5 10" id="KW-0812">Transmembrane</keyword>
<evidence type="ECO:0000256" key="6">
    <source>
        <dbReference type="ARBA" id="ARBA00022847"/>
    </source>
</evidence>
<feature type="transmembrane region" description="Helical" evidence="10">
    <location>
        <begin position="394"/>
        <end position="419"/>
    </location>
</feature>
<proteinExistence type="inferred from homology"/>